<reference evidence="1" key="1">
    <citation type="submission" date="2019-08" db="EMBL/GenBank/DDBJ databases">
        <authorList>
            <person name="Kucharzyk K."/>
            <person name="Murdoch R.W."/>
            <person name="Higgins S."/>
            <person name="Loffler F."/>
        </authorList>
    </citation>
    <scope>NUCLEOTIDE SEQUENCE</scope>
</reference>
<evidence type="ECO:0000313" key="1">
    <source>
        <dbReference type="EMBL" id="MPM58545.1"/>
    </source>
</evidence>
<protein>
    <submittedName>
        <fullName evidence="1">Uncharacterized protein</fullName>
    </submittedName>
</protein>
<accession>A0A645AZ73</accession>
<sequence length="212" mass="23530">MFQGSHCQCVDVFRASDIAGIKYVANALLIDATLVMLKSLDASAQPQLPLQCNIDHVGLGDRVASPVRAPGYRRYHVEQQCSLASLGLSPQDNDLAAVEDVTHQPSQTRHVLKVFRGMRWQRPRHLDWRWKRGVGQALLLLGDTTLLVLAGNGRCGAFRLHPNCACNYRGRPVVRGLEVGLVHHPKFASFVYCAEKFPIDRGNMEVPCARHG</sequence>
<name>A0A645AZ73_9ZZZZ</name>
<gene>
    <name evidence="1" type="ORF">SDC9_105376</name>
</gene>
<dbReference type="AlphaFoldDB" id="A0A645AZ73"/>
<proteinExistence type="predicted"/>
<organism evidence="1">
    <name type="scientific">bioreactor metagenome</name>
    <dbReference type="NCBI Taxonomy" id="1076179"/>
    <lineage>
        <taxon>unclassified sequences</taxon>
        <taxon>metagenomes</taxon>
        <taxon>ecological metagenomes</taxon>
    </lineage>
</organism>
<comment type="caution">
    <text evidence="1">The sequence shown here is derived from an EMBL/GenBank/DDBJ whole genome shotgun (WGS) entry which is preliminary data.</text>
</comment>
<dbReference type="EMBL" id="VSSQ01016821">
    <property type="protein sequence ID" value="MPM58545.1"/>
    <property type="molecule type" value="Genomic_DNA"/>
</dbReference>